<comment type="caution">
    <text evidence="2">The sequence shown here is derived from an EMBL/GenBank/DDBJ whole genome shotgun (WGS) entry which is preliminary data.</text>
</comment>
<proteinExistence type="predicted"/>
<dbReference type="Proteomes" id="UP001215078">
    <property type="component" value="Unassembled WGS sequence"/>
</dbReference>
<dbReference type="SUPFAM" id="SSF49899">
    <property type="entry name" value="Concanavalin A-like lectins/glucanases"/>
    <property type="match status" value="1"/>
</dbReference>
<dbReference type="GO" id="GO:0005975">
    <property type="term" value="P:carbohydrate metabolic process"/>
    <property type="evidence" value="ECO:0007669"/>
    <property type="project" value="UniProtKB-ARBA"/>
</dbReference>
<dbReference type="Pfam" id="PF08522">
    <property type="entry name" value="BT_3987-like_N"/>
    <property type="match status" value="1"/>
</dbReference>
<name>A0AAW6IHE8_BACOV</name>
<gene>
    <name evidence="2" type="ORF">PQ628_15395</name>
</gene>
<dbReference type="InterPro" id="IPR013320">
    <property type="entry name" value="ConA-like_dom_sf"/>
</dbReference>
<evidence type="ECO:0000313" key="2">
    <source>
        <dbReference type="EMBL" id="MDC7959591.1"/>
    </source>
</evidence>
<dbReference type="AlphaFoldDB" id="A0AAW6IHE8"/>
<dbReference type="PROSITE" id="PS51257">
    <property type="entry name" value="PROKAR_LIPOPROTEIN"/>
    <property type="match status" value="1"/>
</dbReference>
<sequence>MKNILKMLVGIFILTGCQNELYIDPAEKFGSDQGAYIVGKGPVQIFVEEGKDYLVKDLKVGLAVKENKENNVVLLTGDQAQLDAYNRQHSTSYLMLPEEMYEVPSTLDFAKELSMQILPVKLKNIQFSVEGDYALPIRISHGSTDIVPGENEAMVILEKLTRTKVLRMAGSEVGSVQMFPQDFKVNQWTMEVMIKRSAYIANNRAIAGTKLIQNAGPMDEIYTRFGDVTIEPNQLQIKTGASQIDVDKNKFAAKPNEWYMLTFVYDGKNTLIYVNGDLVAEQQIREGAYGLIGFWLSGANEFVREVRFWDVARNSKQVKEFVWKMVNPTEKGLLLYYPCNGKKRNHETGEISEDETKLWNWATYYTGDKTLLDLPLNGSTFDNNGGKLYTFPLQD</sequence>
<dbReference type="RefSeq" id="WP_270601081.1">
    <property type="nucleotide sequence ID" value="NZ_JAQFDJ010000044.1"/>
</dbReference>
<dbReference type="Gene3D" id="2.60.120.200">
    <property type="match status" value="1"/>
</dbReference>
<accession>A0AAW6IHE8</accession>
<dbReference type="Gene3D" id="2.60.40.1740">
    <property type="entry name" value="hypothetical protein (bacova_03559)"/>
    <property type="match status" value="1"/>
</dbReference>
<organism evidence="2 3">
    <name type="scientific">Bacteroides ovatus</name>
    <dbReference type="NCBI Taxonomy" id="28116"/>
    <lineage>
        <taxon>Bacteria</taxon>
        <taxon>Pseudomonadati</taxon>
        <taxon>Bacteroidota</taxon>
        <taxon>Bacteroidia</taxon>
        <taxon>Bacteroidales</taxon>
        <taxon>Bacteroidaceae</taxon>
        <taxon>Bacteroides</taxon>
    </lineage>
</organism>
<feature type="domain" description="BT-3987-like N-terminal" evidence="1">
    <location>
        <begin position="35"/>
        <end position="145"/>
    </location>
</feature>
<dbReference type="GO" id="GO:0004553">
    <property type="term" value="F:hydrolase activity, hydrolyzing O-glycosyl compounds"/>
    <property type="evidence" value="ECO:0007669"/>
    <property type="project" value="UniProtKB-ARBA"/>
</dbReference>
<reference evidence="2" key="1">
    <citation type="submission" date="2022-10" db="EMBL/GenBank/DDBJ databases">
        <title>Human gut microbiome strain richness.</title>
        <authorList>
            <person name="Chen-Liaw A."/>
        </authorList>
    </citation>
    <scope>NUCLEOTIDE SEQUENCE</scope>
    <source>
        <strain evidence="2">RTP21484st1_H8_RTP21484_190118</strain>
    </source>
</reference>
<evidence type="ECO:0000259" key="1">
    <source>
        <dbReference type="Pfam" id="PF08522"/>
    </source>
</evidence>
<evidence type="ECO:0000313" key="3">
    <source>
        <dbReference type="Proteomes" id="UP001215078"/>
    </source>
</evidence>
<dbReference type="EMBL" id="JAQQPO010000018">
    <property type="protein sequence ID" value="MDC7959591.1"/>
    <property type="molecule type" value="Genomic_DNA"/>
</dbReference>
<protein>
    <submittedName>
        <fullName evidence="2">DUF1735 domain-containing protein</fullName>
    </submittedName>
</protein>
<dbReference type="Pfam" id="PF13385">
    <property type="entry name" value="Laminin_G_3"/>
    <property type="match status" value="1"/>
</dbReference>
<dbReference type="InterPro" id="IPR013728">
    <property type="entry name" value="BT_3987-like_N"/>
</dbReference>